<evidence type="ECO:0000313" key="1">
    <source>
        <dbReference type="Proteomes" id="UP000036681"/>
    </source>
</evidence>
<reference evidence="2" key="1">
    <citation type="submission" date="2017-02" db="UniProtKB">
        <authorList>
            <consortium name="WormBaseParasite"/>
        </authorList>
    </citation>
    <scope>IDENTIFICATION</scope>
</reference>
<dbReference type="WBParaSite" id="ALUE_0000362001-mRNA-1">
    <property type="protein sequence ID" value="ALUE_0000362001-mRNA-1"/>
    <property type="gene ID" value="ALUE_0000362001"/>
</dbReference>
<accession>A0A0M3HP64</accession>
<dbReference type="Proteomes" id="UP000036681">
    <property type="component" value="Unplaced"/>
</dbReference>
<organism evidence="1 2">
    <name type="scientific">Ascaris lumbricoides</name>
    <name type="common">Giant roundworm</name>
    <dbReference type="NCBI Taxonomy" id="6252"/>
    <lineage>
        <taxon>Eukaryota</taxon>
        <taxon>Metazoa</taxon>
        <taxon>Ecdysozoa</taxon>
        <taxon>Nematoda</taxon>
        <taxon>Chromadorea</taxon>
        <taxon>Rhabditida</taxon>
        <taxon>Spirurina</taxon>
        <taxon>Ascaridomorpha</taxon>
        <taxon>Ascaridoidea</taxon>
        <taxon>Ascarididae</taxon>
        <taxon>Ascaris</taxon>
    </lineage>
</organism>
<evidence type="ECO:0000313" key="2">
    <source>
        <dbReference type="WBParaSite" id="ALUE_0000362001-mRNA-1"/>
    </source>
</evidence>
<name>A0A0M3HP64_ASCLU</name>
<sequence>MGSLFTSREAVRDMLMRSLDKNICWYCCCHYLIVWAAYGSADLFRRVMADPRVLLSELTVAVLCNSLLRGSVVSTFLAHFEITNDTY</sequence>
<keyword evidence="1" id="KW-1185">Reference proteome</keyword>
<protein>
    <submittedName>
        <fullName evidence="2">Ovule protein</fullName>
    </submittedName>
</protein>
<proteinExistence type="predicted"/>
<dbReference type="AlphaFoldDB" id="A0A0M3HP64"/>